<dbReference type="EMBL" id="SMFV01000006">
    <property type="protein sequence ID" value="TCK02903.1"/>
    <property type="molecule type" value="Genomic_DNA"/>
</dbReference>
<dbReference type="NCBIfam" id="TIGR03185">
    <property type="entry name" value="DNA_S_dndD"/>
    <property type="match status" value="1"/>
</dbReference>
<sequence length="644" mass="76351">MILTSLTLENVGLYKGKNVLDLRPKEGKNIVLFGGKNGTGKTTLLESVKLCLYGNNIYGYTKKQYEEFIKKLIHKGEKSAQVTLEFIYFSLESHDTYKVVRKWDLGKRFKEEFLLYKNGEIYKEIPREQWQEFISDIIPPSLVNFFFFDGEKIEKLAEDFSEVEFVNDVKSLLGVTVIDTLRTSLDILRKRYINQEDVSEEISQKLQELEEKRKTLEKELEKKLQSLADIENKKQVLERKLKTAEREFIEKGGEAFRSYERNKTRKEFLESEIEKIKNEIRELASKDLPLATGMDLVEELLVQLEMEKEIKRINFEKEILQNKLKELENILTPLSLDKEVLEKIRNLFSVNKEIKSDIILDLSEKENKTVEVVIQNLKTNTLGKAKNLFLKLENLEEELLEVESALQNVPEEEFIKPYLEKLSRLERKRMEYETIRKCLEEEIRKLEKEKNKVEKEIEKLESFIKQKMKKRMVIHIIEKSQKVIDRFRKEFVKRKIKILEKEILDAFYKLKRKENFIRDLHINPETFEITLFDVNNRKIPIDRLSSGERQIFAISFLWGLARASGKKLPVIIDTPLGRLDNEHRENLAKNYFPHISHQVIILSTDVEVDKELFEMLRTHISHSYQLVYDEDCMCTKVHKGYFWN</sequence>
<dbReference type="Pfam" id="PF13476">
    <property type="entry name" value="AAA_23"/>
    <property type="match status" value="1"/>
</dbReference>
<dbReference type="InterPro" id="IPR017599">
    <property type="entry name" value="DNA_S_DndD"/>
</dbReference>
<dbReference type="Gene3D" id="3.40.50.300">
    <property type="entry name" value="P-loop containing nucleotide triphosphate hydrolases"/>
    <property type="match status" value="2"/>
</dbReference>
<feature type="coiled-coil region" evidence="1">
    <location>
        <begin position="192"/>
        <end position="330"/>
    </location>
</feature>
<dbReference type="PANTHER" id="PTHR32114">
    <property type="entry name" value="ABC TRANSPORTER ABCH.3"/>
    <property type="match status" value="1"/>
</dbReference>
<name>A0A4R1G8J3_9BACT</name>
<keyword evidence="4" id="KW-1185">Reference proteome</keyword>
<evidence type="ECO:0000313" key="4">
    <source>
        <dbReference type="Proteomes" id="UP000295777"/>
    </source>
</evidence>
<dbReference type="InterPro" id="IPR027417">
    <property type="entry name" value="P-loop_NTPase"/>
</dbReference>
<dbReference type="GO" id="GO:0016887">
    <property type="term" value="F:ATP hydrolysis activity"/>
    <property type="evidence" value="ECO:0007669"/>
    <property type="project" value="InterPro"/>
</dbReference>
<dbReference type="PANTHER" id="PTHR32114:SF2">
    <property type="entry name" value="ABC TRANSPORTER ABCH.3"/>
    <property type="match status" value="1"/>
</dbReference>
<dbReference type="InterPro" id="IPR038729">
    <property type="entry name" value="Rad50/SbcC_AAA"/>
</dbReference>
<reference evidence="3 4" key="1">
    <citation type="submission" date="2019-03" db="EMBL/GenBank/DDBJ databases">
        <title>Genomic Encyclopedia of Archaeal and Bacterial Type Strains, Phase II (KMG-II): from individual species to whole genera.</title>
        <authorList>
            <person name="Goeker M."/>
        </authorList>
    </citation>
    <scope>NUCLEOTIDE SEQUENCE [LARGE SCALE GENOMIC DNA]</scope>
    <source>
        <strain evidence="3 4">DSM 24425</strain>
    </source>
</reference>
<accession>A0A4R1G8J3</accession>
<organism evidence="3 4">
    <name type="scientific">Phorcysia thermohydrogeniphila</name>
    <dbReference type="NCBI Taxonomy" id="936138"/>
    <lineage>
        <taxon>Bacteria</taxon>
        <taxon>Pseudomonadati</taxon>
        <taxon>Aquificota</taxon>
        <taxon>Aquificia</taxon>
        <taxon>Desulfurobacteriales</taxon>
        <taxon>Desulfurobacteriaceae</taxon>
        <taxon>Phorcysia</taxon>
    </lineage>
</organism>
<evidence type="ECO:0000256" key="1">
    <source>
        <dbReference type="SAM" id="Coils"/>
    </source>
</evidence>
<protein>
    <submittedName>
        <fullName evidence="3">DNA sulfur modification protein DndD</fullName>
    </submittedName>
</protein>
<evidence type="ECO:0000259" key="2">
    <source>
        <dbReference type="Pfam" id="PF13476"/>
    </source>
</evidence>
<feature type="domain" description="Rad50/SbcC-type AAA" evidence="2">
    <location>
        <begin position="5"/>
        <end position="228"/>
    </location>
</feature>
<feature type="coiled-coil region" evidence="1">
    <location>
        <begin position="360"/>
        <end position="470"/>
    </location>
</feature>
<comment type="caution">
    <text evidence="3">The sequence shown here is derived from an EMBL/GenBank/DDBJ whole genome shotgun (WGS) entry which is preliminary data.</text>
</comment>
<evidence type="ECO:0000313" key="3">
    <source>
        <dbReference type="EMBL" id="TCK02903.1"/>
    </source>
</evidence>
<dbReference type="AlphaFoldDB" id="A0A4R1G8J3"/>
<proteinExistence type="predicted"/>
<keyword evidence="1" id="KW-0175">Coiled coil</keyword>
<dbReference type="GO" id="GO:0006302">
    <property type="term" value="P:double-strand break repair"/>
    <property type="evidence" value="ECO:0007669"/>
    <property type="project" value="InterPro"/>
</dbReference>
<dbReference type="SUPFAM" id="SSF52540">
    <property type="entry name" value="P-loop containing nucleoside triphosphate hydrolases"/>
    <property type="match status" value="1"/>
</dbReference>
<dbReference type="Proteomes" id="UP000295777">
    <property type="component" value="Unassembled WGS sequence"/>
</dbReference>
<gene>
    <name evidence="3" type="ORF">CLV27_1617</name>
</gene>